<reference evidence="3 4" key="1">
    <citation type="journal article" date="2019" name="Commun. Biol.">
        <title>The bagworm genome reveals a unique fibroin gene that provides high tensile strength.</title>
        <authorList>
            <person name="Kono N."/>
            <person name="Nakamura H."/>
            <person name="Ohtoshi R."/>
            <person name="Tomita M."/>
            <person name="Numata K."/>
            <person name="Arakawa K."/>
        </authorList>
    </citation>
    <scope>NUCLEOTIDE SEQUENCE [LARGE SCALE GENOMIC DNA]</scope>
</reference>
<dbReference type="InterPro" id="IPR025398">
    <property type="entry name" value="DUF4371"/>
</dbReference>
<sequence length="487" mass="54781">MRMRLPFVCAPCRLSRIGKCVDHRLICSGGLTYKHYKHVLGAPVLQGPPSSAGVSFYTYILSRFIHNMSEITRREQSGSDPSYTPAGPCPLRAPPARRVAPRDRWRTKTQTGRGEEEKNRCTPKNDIVFPTNQLESGKDNNVCQESQSLSSVRTQIDKNGTTGTSDDHFDDDEINSEIKTPVPVPDKSEPVIVAIPEVSKIELVNSNKKTDAGLWTEFSEEDICYWIDHGPENCQLHQGPFHESRRTYASGKSVRFCTPRLFFGKKANGETYKREWLLYSKTKGSLYCFVCKLFGNKSIATAPSQFAADGFSDWRNVIAIEHHENSSAHKDFMLTYLSQRQGLGITKNLEAQVKEERKYWQNVLQRVIAVIQTLAERVLAFRGHDESFGSIHNGNFLGLLKLVAQFDPFLASHIARYGNKGKGNPSYLSKTVCDELIDLMSDKIHIVIVEEIQSAGYFSLSVNSTPDLSHTDQLSSPLKSYIWGCVF</sequence>
<evidence type="ECO:0000259" key="2">
    <source>
        <dbReference type="SMART" id="SM00597"/>
    </source>
</evidence>
<evidence type="ECO:0000256" key="1">
    <source>
        <dbReference type="SAM" id="MobiDB-lite"/>
    </source>
</evidence>
<proteinExistence type="predicted"/>
<dbReference type="PANTHER" id="PTHR45749:SF23">
    <property type="entry name" value="ZINC FINGER MYM-TYPE PROTEIN 1-LIKE"/>
    <property type="match status" value="1"/>
</dbReference>
<dbReference type="InterPro" id="IPR006580">
    <property type="entry name" value="Znf_TTF"/>
</dbReference>
<dbReference type="Proteomes" id="UP000299102">
    <property type="component" value="Unassembled WGS sequence"/>
</dbReference>
<dbReference type="SMART" id="SM00597">
    <property type="entry name" value="ZnF_TTF"/>
    <property type="match status" value="1"/>
</dbReference>
<keyword evidence="4" id="KW-1185">Reference proteome</keyword>
<feature type="domain" description="TTF-type" evidence="2">
    <location>
        <begin position="258"/>
        <end position="345"/>
    </location>
</feature>
<dbReference type="EMBL" id="BGZK01000375">
    <property type="protein sequence ID" value="GBP40058.1"/>
    <property type="molecule type" value="Genomic_DNA"/>
</dbReference>
<dbReference type="OrthoDB" id="10063284at2759"/>
<feature type="region of interest" description="Disordered" evidence="1">
    <location>
        <begin position="73"/>
        <end position="185"/>
    </location>
</feature>
<dbReference type="Pfam" id="PF14291">
    <property type="entry name" value="DUF4371"/>
    <property type="match status" value="1"/>
</dbReference>
<accession>A0A4C1VLS1</accession>
<organism evidence="3 4">
    <name type="scientific">Eumeta variegata</name>
    <name type="common">Bagworm moth</name>
    <name type="synonym">Eumeta japonica</name>
    <dbReference type="NCBI Taxonomy" id="151549"/>
    <lineage>
        <taxon>Eukaryota</taxon>
        <taxon>Metazoa</taxon>
        <taxon>Ecdysozoa</taxon>
        <taxon>Arthropoda</taxon>
        <taxon>Hexapoda</taxon>
        <taxon>Insecta</taxon>
        <taxon>Pterygota</taxon>
        <taxon>Neoptera</taxon>
        <taxon>Endopterygota</taxon>
        <taxon>Lepidoptera</taxon>
        <taxon>Glossata</taxon>
        <taxon>Ditrysia</taxon>
        <taxon>Tineoidea</taxon>
        <taxon>Psychidae</taxon>
        <taxon>Oiketicinae</taxon>
        <taxon>Eumeta</taxon>
    </lineage>
</organism>
<evidence type="ECO:0000313" key="4">
    <source>
        <dbReference type="Proteomes" id="UP000299102"/>
    </source>
</evidence>
<feature type="compositionally biased region" description="Polar residues" evidence="1">
    <location>
        <begin position="130"/>
        <end position="164"/>
    </location>
</feature>
<comment type="caution">
    <text evidence="3">The sequence shown here is derived from an EMBL/GenBank/DDBJ whole genome shotgun (WGS) entry which is preliminary data.</text>
</comment>
<protein>
    <submittedName>
        <fullName evidence="3">Zinc finger MYM-type protein 1</fullName>
    </submittedName>
</protein>
<dbReference type="STRING" id="151549.A0A4C1VLS1"/>
<evidence type="ECO:0000313" key="3">
    <source>
        <dbReference type="EMBL" id="GBP40058.1"/>
    </source>
</evidence>
<dbReference type="PANTHER" id="PTHR45749">
    <property type="match status" value="1"/>
</dbReference>
<name>A0A4C1VLS1_EUMVA</name>
<gene>
    <name evidence="3" type="primary">ZMYM1</name>
    <name evidence="3" type="ORF">EVAR_19187_1</name>
</gene>
<dbReference type="AlphaFoldDB" id="A0A4C1VLS1"/>